<evidence type="ECO:0000313" key="2">
    <source>
        <dbReference type="EMBL" id="KAG8494524.1"/>
    </source>
</evidence>
<dbReference type="EMBL" id="JAHUZN010000005">
    <property type="protein sequence ID" value="KAG8494524.1"/>
    <property type="molecule type" value="Genomic_DNA"/>
</dbReference>
<dbReference type="InterPro" id="IPR014002">
    <property type="entry name" value="Agenet_dom_plant"/>
</dbReference>
<dbReference type="PANTHER" id="PTHR31917">
    <property type="entry name" value="AGENET DOMAIN-CONTAINING PROTEIN-RELATED"/>
    <property type="match status" value="1"/>
</dbReference>
<name>A0A8J5ZQ52_9ROSI</name>
<sequence>MAFKLNDLVEICKKEEGFSGVYYTAILLAAVGRKRYLVRYENRFNEDGSRFLTEAVDSDEIRPSPPQPSSYNFAVAERVEAFVDFAWRVGTVIRKVDPNYYVKLDCNGKEHHCPFFKVRRHLEWQNGTWLSPATGLLADPGCKSTTVVNKSTKSIGFPFPALDSIVCKLIGGNSLVRLASCMRKCTHSNDAPTAPISTRPCPLFLGLILSTCGMEHPLLCLKHENLVG</sequence>
<accession>A0A8J5ZQ52</accession>
<evidence type="ECO:0000313" key="3">
    <source>
        <dbReference type="Proteomes" id="UP000701853"/>
    </source>
</evidence>
<dbReference type="Pfam" id="PF05641">
    <property type="entry name" value="Agenet"/>
    <property type="match status" value="1"/>
</dbReference>
<proteinExistence type="predicted"/>
<dbReference type="CDD" id="cd20406">
    <property type="entry name" value="Tudor_Agenet_AtDUF_rpt2_4"/>
    <property type="match status" value="1"/>
</dbReference>
<dbReference type="InterPro" id="IPR008395">
    <property type="entry name" value="Agenet-like_dom"/>
</dbReference>
<evidence type="ECO:0000259" key="1">
    <source>
        <dbReference type="SMART" id="SM00743"/>
    </source>
</evidence>
<reference evidence="2 3" key="1">
    <citation type="journal article" date="2021" name="bioRxiv">
        <title>The Gossypium anomalum genome as a resource for cotton improvement and evolutionary analysis of hybrid incompatibility.</title>
        <authorList>
            <person name="Grover C.E."/>
            <person name="Yuan D."/>
            <person name="Arick M.A."/>
            <person name="Miller E.R."/>
            <person name="Hu G."/>
            <person name="Peterson D.G."/>
            <person name="Wendel J.F."/>
            <person name="Udall J.A."/>
        </authorList>
    </citation>
    <scope>NUCLEOTIDE SEQUENCE [LARGE SCALE GENOMIC DNA]</scope>
    <source>
        <strain evidence="2">JFW-Udall</strain>
        <tissue evidence="2">Leaf</tissue>
    </source>
</reference>
<feature type="domain" description="Agenet" evidence="1">
    <location>
        <begin position="71"/>
        <end position="126"/>
    </location>
</feature>
<organism evidence="2 3">
    <name type="scientific">Gossypium anomalum</name>
    <dbReference type="NCBI Taxonomy" id="47600"/>
    <lineage>
        <taxon>Eukaryota</taxon>
        <taxon>Viridiplantae</taxon>
        <taxon>Streptophyta</taxon>
        <taxon>Embryophyta</taxon>
        <taxon>Tracheophyta</taxon>
        <taxon>Spermatophyta</taxon>
        <taxon>Magnoliopsida</taxon>
        <taxon>eudicotyledons</taxon>
        <taxon>Gunneridae</taxon>
        <taxon>Pentapetalae</taxon>
        <taxon>rosids</taxon>
        <taxon>malvids</taxon>
        <taxon>Malvales</taxon>
        <taxon>Malvaceae</taxon>
        <taxon>Malvoideae</taxon>
        <taxon>Gossypium</taxon>
    </lineage>
</organism>
<protein>
    <recommendedName>
        <fullName evidence="1">Agenet domain-containing protein</fullName>
    </recommendedName>
</protein>
<gene>
    <name evidence="2" type="ORF">CXB51_012158</name>
</gene>
<dbReference type="AlphaFoldDB" id="A0A8J5ZQ52"/>
<dbReference type="OrthoDB" id="938602at2759"/>
<comment type="caution">
    <text evidence="2">The sequence shown here is derived from an EMBL/GenBank/DDBJ whole genome shotgun (WGS) entry which is preliminary data.</text>
</comment>
<dbReference type="Proteomes" id="UP000701853">
    <property type="component" value="Chromosome 5"/>
</dbReference>
<feature type="domain" description="Agenet" evidence="1">
    <location>
        <begin position="1"/>
        <end position="69"/>
    </location>
</feature>
<keyword evidence="3" id="KW-1185">Reference proteome</keyword>
<dbReference type="CDD" id="cd20405">
    <property type="entry name" value="Tudor_Agenet_AtDUF_rpt1_3"/>
    <property type="match status" value="1"/>
</dbReference>
<dbReference type="SMART" id="SM00743">
    <property type="entry name" value="Agenet"/>
    <property type="match status" value="2"/>
</dbReference>
<dbReference type="PANTHER" id="PTHR31917:SF65">
    <property type="entry name" value="BINDING PROTEIN, PUTATIVE-RELATED"/>
    <property type="match status" value="1"/>
</dbReference>